<keyword evidence="2" id="KW-0812">Transmembrane</keyword>
<evidence type="ECO:0000256" key="2">
    <source>
        <dbReference type="SAM" id="Phobius"/>
    </source>
</evidence>
<keyword evidence="2" id="KW-0472">Membrane</keyword>
<dbReference type="AlphaFoldDB" id="A0A2M4D787"/>
<organism evidence="3">
    <name type="scientific">Anopheles darlingi</name>
    <name type="common">Mosquito</name>
    <dbReference type="NCBI Taxonomy" id="43151"/>
    <lineage>
        <taxon>Eukaryota</taxon>
        <taxon>Metazoa</taxon>
        <taxon>Ecdysozoa</taxon>
        <taxon>Arthropoda</taxon>
        <taxon>Hexapoda</taxon>
        <taxon>Insecta</taxon>
        <taxon>Pterygota</taxon>
        <taxon>Neoptera</taxon>
        <taxon>Endopterygota</taxon>
        <taxon>Diptera</taxon>
        <taxon>Nematocera</taxon>
        <taxon>Culicoidea</taxon>
        <taxon>Culicidae</taxon>
        <taxon>Anophelinae</taxon>
        <taxon>Anopheles</taxon>
    </lineage>
</organism>
<name>A0A2M4D787_ANODA</name>
<protein>
    <submittedName>
        <fullName evidence="3">Putative secreted protein</fullName>
    </submittedName>
</protein>
<proteinExistence type="predicted"/>
<keyword evidence="2" id="KW-1133">Transmembrane helix</keyword>
<feature type="compositionally biased region" description="Basic and acidic residues" evidence="1">
    <location>
        <begin position="50"/>
        <end position="59"/>
    </location>
</feature>
<feature type="transmembrane region" description="Helical" evidence="2">
    <location>
        <begin position="12"/>
        <end position="32"/>
    </location>
</feature>
<sequence length="73" mass="7966">MTLSFDGILRPAQGLLLLPSIISINVTISVAMRICTPRDDRHHVGVQQNEDTRTRHHEASAGTSGTFASLLLK</sequence>
<reference evidence="3" key="1">
    <citation type="submission" date="2018-01" db="EMBL/GenBank/DDBJ databases">
        <title>An insight into the sialome of Amazonian anophelines.</title>
        <authorList>
            <person name="Ribeiro J.M."/>
            <person name="Scarpassa V."/>
            <person name="Calvo E."/>
        </authorList>
    </citation>
    <scope>NUCLEOTIDE SEQUENCE</scope>
</reference>
<evidence type="ECO:0000256" key="1">
    <source>
        <dbReference type="SAM" id="MobiDB-lite"/>
    </source>
</evidence>
<accession>A0A2M4D787</accession>
<dbReference type="EMBL" id="GGFL01009245">
    <property type="protein sequence ID" value="MBW73423.1"/>
    <property type="molecule type" value="Transcribed_RNA"/>
</dbReference>
<feature type="region of interest" description="Disordered" evidence="1">
    <location>
        <begin position="44"/>
        <end position="73"/>
    </location>
</feature>
<evidence type="ECO:0000313" key="3">
    <source>
        <dbReference type="EMBL" id="MBW73423.1"/>
    </source>
</evidence>